<reference evidence="4 5" key="1">
    <citation type="submission" date="2017-07" db="EMBL/GenBank/DDBJ databases">
        <authorList>
            <person name="Sun Z.S."/>
            <person name="Albrecht U."/>
            <person name="Echele G."/>
            <person name="Lee C.C."/>
        </authorList>
    </citation>
    <scope>NUCLEOTIDE SEQUENCE [LARGE SCALE GENOMIC DNA]</scope>
    <source>
        <strain evidence="4 5">CGMCC 1.12710</strain>
    </source>
</reference>
<feature type="compositionally biased region" description="Low complexity" evidence="1">
    <location>
        <begin position="1107"/>
        <end position="1116"/>
    </location>
</feature>
<organism evidence="4 5">
    <name type="scientific">Amphiplicatus metriothermophilus</name>
    <dbReference type="NCBI Taxonomy" id="1519374"/>
    <lineage>
        <taxon>Bacteria</taxon>
        <taxon>Pseudomonadati</taxon>
        <taxon>Pseudomonadota</taxon>
        <taxon>Alphaproteobacteria</taxon>
        <taxon>Parvularculales</taxon>
        <taxon>Parvularculaceae</taxon>
        <taxon>Amphiplicatus</taxon>
    </lineage>
</organism>
<protein>
    <submittedName>
        <fullName evidence="4">AsmA-like C-terminal region</fullName>
    </submittedName>
</protein>
<evidence type="ECO:0000256" key="1">
    <source>
        <dbReference type="SAM" id="MobiDB-lite"/>
    </source>
</evidence>
<keyword evidence="5" id="KW-1185">Reference proteome</keyword>
<dbReference type="RefSeq" id="WP_089413401.1">
    <property type="nucleotide sequence ID" value="NZ_FZQA01000011.1"/>
</dbReference>
<sequence length="1124" mass="117304">MALRKSRAAKAGLIVIEIVGALLAAVAAVAALLFWRLQTGPVSLGIFRPSAAFAIERALPPDHRVVVGSAYLVKGAGRGELEAVIEDIVIEAPDGATIADAPRMSLVFSLADVLHGDLGVRHVAIVEPTLKIIRGRDRRLALDYAETETDAPRRSLFTLLTGGPHFRDAFQHAALVDAVVIFVDEASGRTWRAAPAEASISRRDEGYAAQLRGVFDIDGKPAFISFEGVYAEATERLAADIEVMDAPAGDLVELFFGARAFSFVAPLTGSASLVLTSDGRVVSSRLEGRVGAGEAQFAGRVAPISFIEFAASFDPEKGRFDVERLTFDVDGTKGALTGDVALTAREGARAPAAVAFALEGVDLVIDAKGALPAPLAIPSVAAIGVYDLSARRLAVSELAAQFLDVTLAGSISLEAPKAGEGGARPSPGVRASLAIDGSLDPERILRFWPVDLGAGAREFVATRMPRARVENVAFTVDLPAGALTPGAPFPDEALRLTFDIRDATAIYAPGMTPLSEASGSAVLTGNRFVVDVERGRVGRVAISEGEVEFTALSPKAQPTHYRFIAEGMARDILAVLNEEPLRLLDPTGLAPEQFLVGRARVRAQITRPNLRFVSRKDYQYKGSARFSGVTISEFYGGIDLADADGTLDLASRRMTVSANASFGGAPISLEWLQRFYADDGGARLSISGVVDSSTGDVFGVPTRRFLRGPVAFTAQAIGGLAAIESLTINADFSSAALTIGLLDWEKPVGESAAGALDIVFAETGVEVRSLELTGAQLDIRGSARFEPGGALDWARLDPFRVPSAADVALAAARKPTGALELTLAGAYLNAGPLLEAAVEAGPPGEDGEAQTTDLVVRGRIDALDARAGARYHDVSLDLHRVGRAFDALDISARTAGGAPLSITLAPDGAVEARTEDVGALMRGLFGVTSVLGGRGSLTMRPDPVGERLAGTVFARDLRVVKAPLLARIFSAGSLTGLADLLNGQGIELTQAIADFAFRDGMVSISEARASGPSVGITAQGTIRTGAGGVVNLNGALAPAYAVNSLLGGTPVVGELFVNREGEGVLALSYAVHGESNAPTIMVNPLSALTPGFLRRIFEIERQPEPPVGAKSAPAPAAEKEPAPQ</sequence>
<keyword evidence="2" id="KW-0812">Transmembrane</keyword>
<dbReference type="Proteomes" id="UP000198346">
    <property type="component" value="Unassembled WGS sequence"/>
</dbReference>
<name>A0A239Q109_9PROT</name>
<keyword evidence="2" id="KW-1133">Transmembrane helix</keyword>
<dbReference type="AlphaFoldDB" id="A0A239Q109"/>
<feature type="domain" description="YhdP central" evidence="3">
    <location>
        <begin position="355"/>
        <end position="715"/>
    </location>
</feature>
<evidence type="ECO:0000313" key="4">
    <source>
        <dbReference type="EMBL" id="SNT75916.1"/>
    </source>
</evidence>
<dbReference type="EMBL" id="FZQA01000011">
    <property type="protein sequence ID" value="SNT75916.1"/>
    <property type="molecule type" value="Genomic_DNA"/>
</dbReference>
<dbReference type="InterPro" id="IPR025263">
    <property type="entry name" value="YhdP_central"/>
</dbReference>
<dbReference type="OrthoDB" id="7161641at2"/>
<accession>A0A239Q109</accession>
<evidence type="ECO:0000256" key="2">
    <source>
        <dbReference type="SAM" id="Phobius"/>
    </source>
</evidence>
<dbReference type="Pfam" id="PF13116">
    <property type="entry name" value="YhdP"/>
    <property type="match status" value="1"/>
</dbReference>
<proteinExistence type="predicted"/>
<feature type="region of interest" description="Disordered" evidence="1">
    <location>
        <begin position="1103"/>
        <end position="1124"/>
    </location>
</feature>
<gene>
    <name evidence="4" type="ORF">SAMN06297382_2980</name>
</gene>
<feature type="transmembrane region" description="Helical" evidence="2">
    <location>
        <begin position="12"/>
        <end position="35"/>
    </location>
</feature>
<evidence type="ECO:0000313" key="5">
    <source>
        <dbReference type="Proteomes" id="UP000198346"/>
    </source>
</evidence>
<evidence type="ECO:0000259" key="3">
    <source>
        <dbReference type="Pfam" id="PF13116"/>
    </source>
</evidence>
<keyword evidence="2" id="KW-0472">Membrane</keyword>